<organism evidence="7 8">
    <name type="scientific">Chelatococcus caeni</name>
    <dbReference type="NCBI Taxonomy" id="1348468"/>
    <lineage>
        <taxon>Bacteria</taxon>
        <taxon>Pseudomonadati</taxon>
        <taxon>Pseudomonadota</taxon>
        <taxon>Alphaproteobacteria</taxon>
        <taxon>Hyphomicrobiales</taxon>
        <taxon>Chelatococcaceae</taxon>
        <taxon>Chelatococcus</taxon>
    </lineage>
</organism>
<evidence type="ECO:0000313" key="7">
    <source>
        <dbReference type="EMBL" id="MBB4019150.1"/>
    </source>
</evidence>
<dbReference type="PANTHER" id="PTHR23291:SF50">
    <property type="entry name" value="PROTEIN LIFEGUARD 4"/>
    <property type="match status" value="1"/>
</dbReference>
<evidence type="ECO:0000313" key="8">
    <source>
        <dbReference type="Proteomes" id="UP000577362"/>
    </source>
</evidence>
<dbReference type="InterPro" id="IPR006214">
    <property type="entry name" value="Bax_inhibitor_1-related"/>
</dbReference>
<dbReference type="CDD" id="cd10432">
    <property type="entry name" value="BI-1-like_bacterial"/>
    <property type="match status" value="1"/>
</dbReference>
<evidence type="ECO:0000256" key="5">
    <source>
        <dbReference type="ARBA" id="ARBA00023136"/>
    </source>
</evidence>
<evidence type="ECO:0000256" key="1">
    <source>
        <dbReference type="ARBA" id="ARBA00004141"/>
    </source>
</evidence>
<sequence length="261" mass="28085">MSDLNRNTYAYGTGVARAGTAELDQGLRAFMLGVYNHMVLGLAVTGLAALGTFMLAVTNDPSAAVAQMRGGIMLTQFGYALFASPLKWVVMLAPLAAVFFLSFRIASMQPGTARALFLVYAGLVGLSLSSIFLVYTGASIVRVFFITAAAFGALSLYGYTTKKNLSAIGSFLVMGLFGLIIAMLVNLFLQSSALQFAISVVGVLVFAGLTAWDTQRIKEMYYELDEGDVAARKSILGALMLYLDFINMFVMLLQLFGQSRE</sequence>
<keyword evidence="5 6" id="KW-0472">Membrane</keyword>
<dbReference type="Pfam" id="PF01027">
    <property type="entry name" value="Bax1-I"/>
    <property type="match status" value="1"/>
</dbReference>
<dbReference type="GO" id="GO:0005886">
    <property type="term" value="C:plasma membrane"/>
    <property type="evidence" value="ECO:0007669"/>
    <property type="project" value="TreeGrafter"/>
</dbReference>
<dbReference type="AlphaFoldDB" id="A0A840C1S3"/>
<feature type="transmembrane region" description="Helical" evidence="6">
    <location>
        <begin position="77"/>
        <end position="103"/>
    </location>
</feature>
<protein>
    <recommendedName>
        <fullName evidence="9">Bax inhibitor-1/YccA family protein</fullName>
    </recommendedName>
</protein>
<evidence type="ECO:0000256" key="6">
    <source>
        <dbReference type="RuleBase" id="RU004379"/>
    </source>
</evidence>
<feature type="transmembrane region" description="Helical" evidence="6">
    <location>
        <begin position="38"/>
        <end position="57"/>
    </location>
</feature>
<reference evidence="7 8" key="1">
    <citation type="submission" date="2020-08" db="EMBL/GenBank/DDBJ databases">
        <title>Genomic Encyclopedia of Type Strains, Phase IV (KMG-IV): sequencing the most valuable type-strain genomes for metagenomic binning, comparative biology and taxonomic classification.</title>
        <authorList>
            <person name="Goeker M."/>
        </authorList>
    </citation>
    <scope>NUCLEOTIDE SEQUENCE [LARGE SCALE GENOMIC DNA]</scope>
    <source>
        <strain evidence="7 8">DSM 103737</strain>
    </source>
</reference>
<dbReference type="Proteomes" id="UP000577362">
    <property type="component" value="Unassembled WGS sequence"/>
</dbReference>
<feature type="transmembrane region" description="Helical" evidence="6">
    <location>
        <begin position="195"/>
        <end position="214"/>
    </location>
</feature>
<feature type="transmembrane region" description="Helical" evidence="6">
    <location>
        <begin position="171"/>
        <end position="189"/>
    </location>
</feature>
<comment type="subcellular location">
    <subcellularLocation>
        <location evidence="1">Membrane</location>
        <topology evidence="1">Multi-pass membrane protein</topology>
    </subcellularLocation>
</comment>
<accession>A0A840C1S3</accession>
<dbReference type="EMBL" id="JACIEN010000006">
    <property type="protein sequence ID" value="MBB4019150.1"/>
    <property type="molecule type" value="Genomic_DNA"/>
</dbReference>
<comment type="similarity">
    <text evidence="2 6">Belongs to the BI1 family.</text>
</comment>
<comment type="caution">
    <text evidence="7">The sequence shown here is derived from an EMBL/GenBank/DDBJ whole genome shotgun (WGS) entry which is preliminary data.</text>
</comment>
<evidence type="ECO:0000256" key="3">
    <source>
        <dbReference type="ARBA" id="ARBA00022692"/>
    </source>
</evidence>
<feature type="transmembrane region" description="Helical" evidence="6">
    <location>
        <begin position="235"/>
        <end position="256"/>
    </location>
</feature>
<keyword evidence="8" id="KW-1185">Reference proteome</keyword>
<name>A0A840C1S3_9HYPH</name>
<feature type="transmembrane region" description="Helical" evidence="6">
    <location>
        <begin position="140"/>
        <end position="159"/>
    </location>
</feature>
<evidence type="ECO:0000256" key="2">
    <source>
        <dbReference type="ARBA" id="ARBA00010350"/>
    </source>
</evidence>
<feature type="transmembrane region" description="Helical" evidence="6">
    <location>
        <begin position="115"/>
        <end position="134"/>
    </location>
</feature>
<keyword evidence="3 6" id="KW-0812">Transmembrane</keyword>
<gene>
    <name evidence="7" type="ORF">GGR16_004197</name>
</gene>
<keyword evidence="4 6" id="KW-1133">Transmembrane helix</keyword>
<evidence type="ECO:0000256" key="4">
    <source>
        <dbReference type="ARBA" id="ARBA00022989"/>
    </source>
</evidence>
<proteinExistence type="inferred from homology"/>
<dbReference type="PANTHER" id="PTHR23291">
    <property type="entry name" value="BAX INHIBITOR-RELATED"/>
    <property type="match status" value="1"/>
</dbReference>
<dbReference type="RefSeq" id="WP_019402366.1">
    <property type="nucleotide sequence ID" value="NZ_JACIEN010000006.1"/>
</dbReference>
<evidence type="ECO:0008006" key="9">
    <source>
        <dbReference type="Google" id="ProtNLM"/>
    </source>
</evidence>